<sequence length="1390" mass="154096">MHFGDSVLVASCAFLLELCGLSASMLRIDVAALRRISSFYKSSDYRDHYKQVSHKGSALHAVSHEGDITDSLARALADDYLHNVTPGVVRKTSNSNAISNRQPRALILVLQHLEKVSLPLLSDGKTCGSWLMSGNGDGAELRSQQNIASQHWNLVTVFCQMHRIRLSSKYLSMLARDNDWIGFLSEAQIGEYPFEAVIEVASKEFSDPRLRIHILTVLKGMQSRKKVVSTSNPDSTEKKGETSFIDESTYVPVELFGILADCEKQKNPGEALLLKAKDMCWSILAMIASCFPDVSPLSCLTAWLEITAARETSSIKVNGIASQIANNVAAAVEANNSLPSSSRVLTFHYNRINPKRRRFMPMSMDPLASTVSEVSVTGSARIFTAQGMITEEESKSQSMECIQVSSDSDEVSVSLSKMVSVLCEQQLFLPLLKAFEIFLPSCSLLPFIRALQAFSQMRLSEASAHLGSFSARIKEEPAHIQMNLLKGQTGTSWISSTAVKAADSMLSTCPSPYEKRCLLQLLSATDFGDGGSAATYFRRLYWKINLAEPLLRIDDGLHLGNETLDDSSLLTALEKNGYWDHARNWARQLEASGGPWKSAVHHVTETQSGRSFFGMFQRRGLLYGATVKLYLLDILSLQYRVYPLHLLREIETRVWLLAVESEAQVKGEGDFTLTSSTVPGSGKSSNIIDRTASIITKMDNHMNAARIKTSERNEARENNQTHHKISQVVDAGFSNTTKTKRRAKGIAPSRRPFMDTIEKSTDADDGFAAFGNRNDLHLQDENFKIDSSFSRWEERVGPEELERAVLSLLEFGQISAAKQLQNKLSPGHIPPEFVLVDTALKLAAISTPSNGVSRSMLDEEVRSVIQSYNILIDNHVVDPLELLKSLTTIFVEGSGRGLCKRIIAVVKAANVLGLSFSEAYDKKPIELLQLLSLKAQDSFEEANLLVQTHSMPAASIAQVLAESFLKGLLAAHRGGYMDSQKDEGPAPLLWRFSDFLKWADLCPSEPEIGHALMRLVITGQEIPHACEVELLILSHHFYKLSACLDGVDVLVALAATRVEAYVTEGDFACLARLITGVGNFHALNFILGILIENGQLDLLLQKFSAAADTNTGTAEAIRGFRMAVLTTLKQFNPNDLDAFAMVYNHFDMKHETASLLESRAEQASQQWFLRYDKDQNEELLDSMRYFIEAAEVHSSIDAGNNTHVACARASLVSLQIRMPDFQWLNLSETNARRALVEQSRFQEALIVAEAYSLNQPSEWALVLWNQMLKPELTEQFVAEFVAVLPLHPSMLADLARFYRAEVAARGDQSQFSVWLTGGGLPAEWAKYLWRSFRCLLKRTRDLRLRLQLATVATGFGDIIDACMTALDRVPDNAGPLVLRKGHGGAYLPLM</sequence>
<keyword evidence="4" id="KW-1185">Reference proteome</keyword>
<dbReference type="Proteomes" id="UP000626092">
    <property type="component" value="Unassembled WGS sequence"/>
</dbReference>
<dbReference type="Pfam" id="PF14649">
    <property type="entry name" value="Spatacsin_C"/>
    <property type="match status" value="1"/>
</dbReference>
<evidence type="ECO:0000259" key="2">
    <source>
        <dbReference type="Pfam" id="PF14649"/>
    </source>
</evidence>
<evidence type="ECO:0000313" key="3">
    <source>
        <dbReference type="EMBL" id="KAF7130127.1"/>
    </source>
</evidence>
<dbReference type="OrthoDB" id="2018754at2759"/>
<dbReference type="InterPro" id="IPR028107">
    <property type="entry name" value="Spatacsin_C_dom"/>
</dbReference>
<organism evidence="3 4">
    <name type="scientific">Rhododendron simsii</name>
    <name type="common">Sims's rhododendron</name>
    <dbReference type="NCBI Taxonomy" id="118357"/>
    <lineage>
        <taxon>Eukaryota</taxon>
        <taxon>Viridiplantae</taxon>
        <taxon>Streptophyta</taxon>
        <taxon>Embryophyta</taxon>
        <taxon>Tracheophyta</taxon>
        <taxon>Spermatophyta</taxon>
        <taxon>Magnoliopsida</taxon>
        <taxon>eudicotyledons</taxon>
        <taxon>Gunneridae</taxon>
        <taxon>Pentapetalae</taxon>
        <taxon>asterids</taxon>
        <taxon>Ericales</taxon>
        <taxon>Ericaceae</taxon>
        <taxon>Ericoideae</taxon>
        <taxon>Rhodoreae</taxon>
        <taxon>Rhododendron</taxon>
    </lineage>
</organism>
<dbReference type="GO" id="GO:0005737">
    <property type="term" value="C:cytoplasm"/>
    <property type="evidence" value="ECO:0007669"/>
    <property type="project" value="TreeGrafter"/>
</dbReference>
<accession>A0A834LCZ6</accession>
<reference evidence="3" key="1">
    <citation type="submission" date="2019-11" db="EMBL/GenBank/DDBJ databases">
        <authorList>
            <person name="Liu Y."/>
            <person name="Hou J."/>
            <person name="Li T.-Q."/>
            <person name="Guan C.-H."/>
            <person name="Wu X."/>
            <person name="Wu H.-Z."/>
            <person name="Ling F."/>
            <person name="Zhang R."/>
            <person name="Shi X.-G."/>
            <person name="Ren J.-P."/>
            <person name="Chen E.-F."/>
            <person name="Sun J.-M."/>
        </authorList>
    </citation>
    <scope>NUCLEOTIDE SEQUENCE</scope>
    <source>
        <strain evidence="3">Adult_tree_wgs_1</strain>
        <tissue evidence="3">Leaves</tissue>
    </source>
</reference>
<dbReference type="EMBL" id="WJXA01000010">
    <property type="protein sequence ID" value="KAF7130127.1"/>
    <property type="molecule type" value="Genomic_DNA"/>
</dbReference>
<protein>
    <recommendedName>
        <fullName evidence="2">Spatacsin C-terminal domain-containing protein</fullName>
    </recommendedName>
</protein>
<dbReference type="InterPro" id="IPR028103">
    <property type="entry name" value="Spatacsin"/>
</dbReference>
<keyword evidence="1" id="KW-0732">Signal</keyword>
<dbReference type="PANTHER" id="PTHR13650">
    <property type="entry name" value="SPATACSIN"/>
    <property type="match status" value="1"/>
</dbReference>
<name>A0A834LCZ6_RHOSS</name>
<evidence type="ECO:0000256" key="1">
    <source>
        <dbReference type="SAM" id="SignalP"/>
    </source>
</evidence>
<proteinExistence type="predicted"/>
<feature type="signal peptide" evidence="1">
    <location>
        <begin position="1"/>
        <end position="23"/>
    </location>
</feature>
<feature type="chain" id="PRO_5032872133" description="Spatacsin C-terminal domain-containing protein" evidence="1">
    <location>
        <begin position="24"/>
        <end position="1390"/>
    </location>
</feature>
<dbReference type="PANTHER" id="PTHR13650:SF0">
    <property type="entry name" value="SPATACSIN"/>
    <property type="match status" value="1"/>
</dbReference>
<comment type="caution">
    <text evidence="3">The sequence shown here is derived from an EMBL/GenBank/DDBJ whole genome shotgun (WGS) entry which is preliminary data.</text>
</comment>
<feature type="domain" description="Spatacsin C-terminal" evidence="2">
    <location>
        <begin position="1008"/>
        <end position="1299"/>
    </location>
</feature>
<gene>
    <name evidence="3" type="ORF">RHSIM_Rhsim10G0147800</name>
</gene>
<evidence type="ECO:0000313" key="4">
    <source>
        <dbReference type="Proteomes" id="UP000626092"/>
    </source>
</evidence>